<dbReference type="GO" id="GO:0003723">
    <property type="term" value="F:RNA binding"/>
    <property type="evidence" value="ECO:0007669"/>
    <property type="project" value="TreeGrafter"/>
</dbReference>
<accession>A0AAW1UTI3</accession>
<dbReference type="SUPFAM" id="SSF46934">
    <property type="entry name" value="UBA-like"/>
    <property type="match status" value="1"/>
</dbReference>
<dbReference type="SUPFAM" id="SSF52058">
    <property type="entry name" value="L domain-like"/>
    <property type="match status" value="1"/>
</dbReference>
<dbReference type="PANTHER" id="PTHR10662:SF22">
    <property type="entry name" value="NUCLEAR RNA EXPORT FACTOR 1"/>
    <property type="match status" value="1"/>
</dbReference>
<dbReference type="InterPro" id="IPR001611">
    <property type="entry name" value="Leu-rich_rpt"/>
</dbReference>
<dbReference type="AlphaFoldDB" id="A0AAW1UTI3"/>
<reference evidence="10 11" key="1">
    <citation type="submission" date="2023-03" db="EMBL/GenBank/DDBJ databases">
        <title>Genome insight into feeding habits of ladybird beetles.</title>
        <authorList>
            <person name="Li H.-S."/>
            <person name="Huang Y.-H."/>
            <person name="Pang H."/>
        </authorList>
    </citation>
    <scope>NUCLEOTIDE SEQUENCE [LARGE SCALE GENOMIC DNA]</scope>
    <source>
        <strain evidence="10">SYSU_2023b</strain>
        <tissue evidence="10">Whole body</tissue>
    </source>
</reference>
<evidence type="ECO:0000256" key="5">
    <source>
        <dbReference type="ARBA" id="ARBA00022737"/>
    </source>
</evidence>
<dbReference type="SMART" id="SM00804">
    <property type="entry name" value="TAP_C"/>
    <property type="match status" value="1"/>
</dbReference>
<organism evidence="10 11">
    <name type="scientific">Henosepilachna vigintioctopunctata</name>
    <dbReference type="NCBI Taxonomy" id="420089"/>
    <lineage>
        <taxon>Eukaryota</taxon>
        <taxon>Metazoa</taxon>
        <taxon>Ecdysozoa</taxon>
        <taxon>Arthropoda</taxon>
        <taxon>Hexapoda</taxon>
        <taxon>Insecta</taxon>
        <taxon>Pterygota</taxon>
        <taxon>Neoptera</taxon>
        <taxon>Endopterygota</taxon>
        <taxon>Coleoptera</taxon>
        <taxon>Polyphaga</taxon>
        <taxon>Cucujiformia</taxon>
        <taxon>Coccinelloidea</taxon>
        <taxon>Coccinellidae</taxon>
        <taxon>Epilachninae</taxon>
        <taxon>Epilachnini</taxon>
        <taxon>Henosepilachna</taxon>
    </lineage>
</organism>
<evidence type="ECO:0000259" key="9">
    <source>
        <dbReference type="PROSITE" id="PS51281"/>
    </source>
</evidence>
<comment type="subcellular location">
    <subcellularLocation>
        <location evidence="1">Nucleus</location>
    </subcellularLocation>
</comment>
<dbReference type="PROSITE" id="PS51450">
    <property type="entry name" value="LRR"/>
    <property type="match status" value="1"/>
</dbReference>
<evidence type="ECO:0000256" key="1">
    <source>
        <dbReference type="ARBA" id="ARBA00004123"/>
    </source>
</evidence>
<dbReference type="InterPro" id="IPR005637">
    <property type="entry name" value="TAP_C_dom"/>
</dbReference>
<dbReference type="InterPro" id="IPR032675">
    <property type="entry name" value="LRR_dom_sf"/>
</dbReference>
<dbReference type="PANTHER" id="PTHR10662">
    <property type="entry name" value="NUCLEAR RNA EXPORT FACTOR"/>
    <property type="match status" value="1"/>
</dbReference>
<evidence type="ECO:0000256" key="2">
    <source>
        <dbReference type="ARBA" id="ARBA00009285"/>
    </source>
</evidence>
<dbReference type="InterPro" id="IPR057125">
    <property type="entry name" value="NXF1/2/3/5-like_LRR"/>
</dbReference>
<dbReference type="Proteomes" id="UP001431783">
    <property type="component" value="Unassembled WGS sequence"/>
</dbReference>
<dbReference type="Gene3D" id="1.10.8.10">
    <property type="entry name" value="DNA helicase RuvA subunit, C-terminal domain"/>
    <property type="match status" value="1"/>
</dbReference>
<gene>
    <name evidence="10" type="ORF">WA026_013659</name>
</gene>
<evidence type="ECO:0008006" key="12">
    <source>
        <dbReference type="Google" id="ProtNLM"/>
    </source>
</evidence>
<dbReference type="PROSITE" id="PS50177">
    <property type="entry name" value="NTF2_DOMAIN"/>
    <property type="match status" value="1"/>
</dbReference>
<dbReference type="InterPro" id="IPR032710">
    <property type="entry name" value="NTF2-like_dom_sf"/>
</dbReference>
<proteinExistence type="inferred from homology"/>
<evidence type="ECO:0000256" key="3">
    <source>
        <dbReference type="ARBA" id="ARBA00022448"/>
    </source>
</evidence>
<name>A0AAW1UTI3_9CUCU</name>
<evidence type="ECO:0000313" key="11">
    <source>
        <dbReference type="Proteomes" id="UP001431783"/>
    </source>
</evidence>
<dbReference type="Pfam" id="PF03943">
    <property type="entry name" value="TAP_C"/>
    <property type="match status" value="1"/>
</dbReference>
<dbReference type="Pfam" id="PF22602">
    <property type="entry name" value="NXF_NTF2"/>
    <property type="match status" value="1"/>
</dbReference>
<evidence type="ECO:0000256" key="7">
    <source>
        <dbReference type="ARBA" id="ARBA00023242"/>
    </source>
</evidence>
<sequence length="528" mass="60494">MLNIEQLLKKHKESVLINLESLRTGVLFRNSAILKNSNSWHAFILYNVPNPERNEILKIVLDHLYPLDLIPVKFKILENACMFMARNCADAIEKLCRDNLLIPNPINPMSPFRCEIILQYSSLHQLKVNVQKNVTSVLHTLYDAATKTLDLSNFSENPGLFQFCPLSQPKIMYFVLHIALGVHPTCIKLNNNEIHSLFPIEALWSSSSVTHLDLRNNKIDDMASLDTLKMLNLTELWLDGNPLCNNIDEYSYVEQIRTVLPKLVRLDGIILTKNGAPAFIRNYLCNHNGFDLVDQFIEYYFTTYDTDRKLLEGLYHPNAMCSITNVYKSGQSTSSSARLRPYQVNNRNLLAMADLSRSQQFLIRGNKCIIRKLIDLPKTEHDAFSMFVDLMYYSENCAVISVSGLYRQMPEALLEPERYLGFNRTFVLTGCNGEYSIVNDMLHVYNALTYQAARAFSITNPVKCEQFPKPVTSKEREIAIEAVYLATGISKEWAKRLLVDANYDVIECIKTFVQLFKVDKIPAEAFEI</sequence>
<dbReference type="Gene3D" id="3.10.450.50">
    <property type="match status" value="1"/>
</dbReference>
<feature type="domain" description="NTF2" evidence="8">
    <location>
        <begin position="292"/>
        <end position="444"/>
    </location>
</feature>
<dbReference type="PROSITE" id="PS51281">
    <property type="entry name" value="TAP_C"/>
    <property type="match status" value="1"/>
</dbReference>
<dbReference type="Pfam" id="PF24048">
    <property type="entry name" value="LRR_NXF1-5"/>
    <property type="match status" value="1"/>
</dbReference>
<keyword evidence="4" id="KW-0433">Leucine-rich repeat</keyword>
<dbReference type="InterPro" id="IPR009060">
    <property type="entry name" value="UBA-like_sf"/>
</dbReference>
<dbReference type="InterPro" id="IPR018222">
    <property type="entry name" value="Nuclear_transport_factor_2_euk"/>
</dbReference>
<dbReference type="GO" id="GO:0016973">
    <property type="term" value="P:poly(A)+ mRNA export from nucleus"/>
    <property type="evidence" value="ECO:0007669"/>
    <property type="project" value="TreeGrafter"/>
</dbReference>
<keyword evidence="7" id="KW-0539">Nucleus</keyword>
<dbReference type="SUPFAM" id="SSF54427">
    <property type="entry name" value="NTF2-like"/>
    <property type="match status" value="1"/>
</dbReference>
<evidence type="ECO:0000259" key="8">
    <source>
        <dbReference type="PROSITE" id="PS50177"/>
    </source>
</evidence>
<dbReference type="EMBL" id="JARQZJ010000097">
    <property type="protein sequence ID" value="KAK9885790.1"/>
    <property type="molecule type" value="Genomic_DNA"/>
</dbReference>
<comment type="caution">
    <text evidence="10">The sequence shown here is derived from an EMBL/GenBank/DDBJ whole genome shotgun (WGS) entry which is preliminary data.</text>
</comment>
<evidence type="ECO:0000313" key="10">
    <source>
        <dbReference type="EMBL" id="KAK9885790.1"/>
    </source>
</evidence>
<keyword evidence="3" id="KW-0813">Transport</keyword>
<comment type="similarity">
    <text evidence="2">Belongs to the NXF family.</text>
</comment>
<dbReference type="Gene3D" id="3.80.10.10">
    <property type="entry name" value="Ribonuclease Inhibitor"/>
    <property type="match status" value="1"/>
</dbReference>
<dbReference type="InterPro" id="IPR030217">
    <property type="entry name" value="NXF_fam"/>
</dbReference>
<evidence type="ECO:0000256" key="6">
    <source>
        <dbReference type="ARBA" id="ARBA00022816"/>
    </source>
</evidence>
<keyword evidence="6" id="KW-0509">mRNA transport</keyword>
<dbReference type="InterPro" id="IPR002075">
    <property type="entry name" value="NTF2_dom"/>
</dbReference>
<evidence type="ECO:0000256" key="4">
    <source>
        <dbReference type="ARBA" id="ARBA00022614"/>
    </source>
</evidence>
<dbReference type="GO" id="GO:0005634">
    <property type="term" value="C:nucleus"/>
    <property type="evidence" value="ECO:0007669"/>
    <property type="project" value="UniProtKB-SubCell"/>
</dbReference>
<feature type="domain" description="TAP-C" evidence="9">
    <location>
        <begin position="474"/>
        <end position="528"/>
    </location>
</feature>
<protein>
    <recommendedName>
        <fullName evidence="12">Nuclear RNA export factor 2</fullName>
    </recommendedName>
</protein>
<keyword evidence="5" id="KW-0677">Repeat</keyword>
<keyword evidence="11" id="KW-1185">Reference proteome</keyword>